<reference evidence="1 2" key="1">
    <citation type="journal article" date="2020" name="IScience">
        <title>Genome Sequencing of the Endangered Kingdonia uniflora (Circaeasteraceae, Ranunculales) Reveals Potential Mechanisms of Evolutionary Specialization.</title>
        <authorList>
            <person name="Sun Y."/>
            <person name="Deng T."/>
            <person name="Zhang A."/>
            <person name="Moore M.J."/>
            <person name="Landis J.B."/>
            <person name="Lin N."/>
            <person name="Zhang H."/>
            <person name="Zhang X."/>
            <person name="Huang J."/>
            <person name="Zhang X."/>
            <person name="Sun H."/>
            <person name="Wang H."/>
        </authorList>
    </citation>
    <scope>NUCLEOTIDE SEQUENCE [LARGE SCALE GENOMIC DNA]</scope>
    <source>
        <strain evidence="1">TB1705</strain>
        <tissue evidence="1">Leaf</tissue>
    </source>
</reference>
<gene>
    <name evidence="1" type="ORF">GIB67_002243</name>
</gene>
<dbReference type="Proteomes" id="UP000541444">
    <property type="component" value="Unassembled WGS sequence"/>
</dbReference>
<organism evidence="1 2">
    <name type="scientific">Kingdonia uniflora</name>
    <dbReference type="NCBI Taxonomy" id="39325"/>
    <lineage>
        <taxon>Eukaryota</taxon>
        <taxon>Viridiplantae</taxon>
        <taxon>Streptophyta</taxon>
        <taxon>Embryophyta</taxon>
        <taxon>Tracheophyta</taxon>
        <taxon>Spermatophyta</taxon>
        <taxon>Magnoliopsida</taxon>
        <taxon>Ranunculales</taxon>
        <taxon>Circaeasteraceae</taxon>
        <taxon>Kingdonia</taxon>
    </lineage>
</organism>
<evidence type="ECO:0000313" key="1">
    <source>
        <dbReference type="EMBL" id="KAF6134842.1"/>
    </source>
</evidence>
<accession>A0A7J7KX06</accession>
<protein>
    <submittedName>
        <fullName evidence="1">Uncharacterized protein</fullName>
    </submittedName>
</protein>
<sequence length="74" mass="7980">MTGGSVLIVKDGAIVGRVLSSDEIGRSLQERRFYCKILVRGRPARTVGIGARTRGSVFKIFHCSIPLIGIHIGS</sequence>
<dbReference type="EMBL" id="JACGCM010002827">
    <property type="protein sequence ID" value="KAF6134842.1"/>
    <property type="molecule type" value="Genomic_DNA"/>
</dbReference>
<comment type="caution">
    <text evidence="1">The sequence shown here is derived from an EMBL/GenBank/DDBJ whole genome shotgun (WGS) entry which is preliminary data.</text>
</comment>
<name>A0A7J7KX06_9MAGN</name>
<keyword evidence="2" id="KW-1185">Reference proteome</keyword>
<dbReference type="AlphaFoldDB" id="A0A7J7KX06"/>
<evidence type="ECO:0000313" key="2">
    <source>
        <dbReference type="Proteomes" id="UP000541444"/>
    </source>
</evidence>
<proteinExistence type="predicted"/>